<evidence type="ECO:0000313" key="11">
    <source>
        <dbReference type="EMBL" id="TWT81628.1"/>
    </source>
</evidence>
<evidence type="ECO:0000259" key="9">
    <source>
        <dbReference type="PROSITE" id="PS51171"/>
    </source>
</evidence>
<feature type="domain" description="Prephenate dehydratase" evidence="9">
    <location>
        <begin position="91"/>
        <end position="265"/>
    </location>
</feature>
<dbReference type="Pfam" id="PF01842">
    <property type="entry name" value="ACT"/>
    <property type="match status" value="1"/>
</dbReference>
<gene>
    <name evidence="11" type="primary">pheA</name>
    <name evidence="11" type="ORF">CA13_30810</name>
</gene>
<comment type="catalytic activity">
    <reaction evidence="7">
        <text>prephenate + H(+) = 3-phenylpyruvate + CO2 + H2O</text>
        <dbReference type="Rhea" id="RHEA:21648"/>
        <dbReference type="ChEBI" id="CHEBI:15377"/>
        <dbReference type="ChEBI" id="CHEBI:15378"/>
        <dbReference type="ChEBI" id="CHEBI:16526"/>
        <dbReference type="ChEBI" id="CHEBI:18005"/>
        <dbReference type="ChEBI" id="CHEBI:29934"/>
        <dbReference type="EC" id="4.2.1.51"/>
    </reaction>
</comment>
<sequence>MTKSSSIEFNAIESIDSQIIALIDQRAAKVREQIKQDPDHVKVGRIAAATTEIEQTIAHAPHRCSTINDASRLKILKHIASVCLASVNELRVAFLGPKYSYSHLASLKYFGDGADYSPVGSIAAVFEAVTRGDVTAGLVPIENSTDGRIVDTLGLFVRQRMQICGEVILPIHHTLLSRSSRESITEIHSKPQVLSQCRKWLASQFPAARIVESGSSTAAAELAVNQNGVAAIASIEAGRHYGLDVLAENIEDNSNNVTRFAVLGTEQPAPTGNDKTSLLFEVRHQPGALADAMTIFKDQQLNMTWIESFPSPQTRNEYFFFVEVDGHREDPRVTSAIKRLEMQADRLEVLGSYPRAQD</sequence>
<keyword evidence="5" id="KW-0584">Phenylalanine biosynthesis</keyword>
<dbReference type="PANTHER" id="PTHR21022">
    <property type="entry name" value="PREPHENATE DEHYDRATASE P PROTEIN"/>
    <property type="match status" value="1"/>
</dbReference>
<feature type="site" description="Essential for prephenate dehydratase activity" evidence="8">
    <location>
        <position position="258"/>
    </location>
</feature>
<evidence type="ECO:0000256" key="3">
    <source>
        <dbReference type="ARBA" id="ARBA00022605"/>
    </source>
</evidence>
<dbReference type="GO" id="GO:0005737">
    <property type="term" value="C:cytoplasm"/>
    <property type="evidence" value="ECO:0007669"/>
    <property type="project" value="TreeGrafter"/>
</dbReference>
<dbReference type="Gene3D" id="3.30.70.260">
    <property type="match status" value="1"/>
</dbReference>
<feature type="domain" description="ACT" evidence="10">
    <location>
        <begin position="277"/>
        <end position="354"/>
    </location>
</feature>
<dbReference type="InterPro" id="IPR002912">
    <property type="entry name" value="ACT_dom"/>
</dbReference>
<name>A0A5C5Z2R9_9BACT</name>
<dbReference type="InterPro" id="IPR008242">
    <property type="entry name" value="Chor_mutase/pphenate_deHydtase"/>
</dbReference>
<reference evidence="11 12" key="1">
    <citation type="submission" date="2019-02" db="EMBL/GenBank/DDBJ databases">
        <title>Deep-cultivation of Planctomycetes and their phenomic and genomic characterization uncovers novel biology.</title>
        <authorList>
            <person name="Wiegand S."/>
            <person name="Jogler M."/>
            <person name="Boedeker C."/>
            <person name="Pinto D."/>
            <person name="Vollmers J."/>
            <person name="Rivas-Marin E."/>
            <person name="Kohn T."/>
            <person name="Peeters S.H."/>
            <person name="Heuer A."/>
            <person name="Rast P."/>
            <person name="Oberbeckmann S."/>
            <person name="Bunk B."/>
            <person name="Jeske O."/>
            <person name="Meyerdierks A."/>
            <person name="Storesund J.E."/>
            <person name="Kallscheuer N."/>
            <person name="Luecker S."/>
            <person name="Lage O.M."/>
            <person name="Pohl T."/>
            <person name="Merkel B.J."/>
            <person name="Hornburger P."/>
            <person name="Mueller R.-W."/>
            <person name="Bruemmer F."/>
            <person name="Labrenz M."/>
            <person name="Spormann A.M."/>
            <person name="Op Den Camp H."/>
            <person name="Overmann J."/>
            <person name="Amann R."/>
            <person name="Jetten M.S.M."/>
            <person name="Mascher T."/>
            <person name="Medema M.H."/>
            <person name="Devos D.P."/>
            <person name="Kaster A.-K."/>
            <person name="Ovreas L."/>
            <person name="Rohde M."/>
            <person name="Galperin M.Y."/>
            <person name="Jogler C."/>
        </authorList>
    </citation>
    <scope>NUCLEOTIDE SEQUENCE [LARGE SCALE GENOMIC DNA]</scope>
    <source>
        <strain evidence="11 12">CA13</strain>
    </source>
</reference>
<dbReference type="InterPro" id="IPR001086">
    <property type="entry name" value="Preph_deHydtase"/>
</dbReference>
<dbReference type="SUPFAM" id="SSF53850">
    <property type="entry name" value="Periplasmic binding protein-like II"/>
    <property type="match status" value="1"/>
</dbReference>
<comment type="pathway">
    <text evidence="1">Amino-acid biosynthesis; L-phenylalanine biosynthesis; phenylpyruvate from prephenate: step 1/1.</text>
</comment>
<dbReference type="PIRSF" id="PIRSF001500">
    <property type="entry name" value="Chor_mut_pdt_Ppr"/>
    <property type="match status" value="1"/>
</dbReference>
<protein>
    <recommendedName>
        <fullName evidence="2">prephenate dehydratase</fullName>
        <ecNumber evidence="2">4.2.1.51</ecNumber>
    </recommendedName>
</protein>
<keyword evidence="4" id="KW-0057">Aromatic amino acid biosynthesis</keyword>
<evidence type="ECO:0000256" key="2">
    <source>
        <dbReference type="ARBA" id="ARBA00013147"/>
    </source>
</evidence>
<dbReference type="PROSITE" id="PS51671">
    <property type="entry name" value="ACT"/>
    <property type="match status" value="1"/>
</dbReference>
<dbReference type="EMBL" id="SJPJ01000001">
    <property type="protein sequence ID" value="TWT81628.1"/>
    <property type="molecule type" value="Genomic_DNA"/>
</dbReference>
<evidence type="ECO:0000313" key="12">
    <source>
        <dbReference type="Proteomes" id="UP000315010"/>
    </source>
</evidence>
<dbReference type="Proteomes" id="UP000315010">
    <property type="component" value="Unassembled WGS sequence"/>
</dbReference>
<evidence type="ECO:0000256" key="4">
    <source>
        <dbReference type="ARBA" id="ARBA00023141"/>
    </source>
</evidence>
<evidence type="ECO:0000256" key="7">
    <source>
        <dbReference type="ARBA" id="ARBA00047848"/>
    </source>
</evidence>
<dbReference type="OrthoDB" id="9802281at2"/>
<evidence type="ECO:0000256" key="6">
    <source>
        <dbReference type="ARBA" id="ARBA00023239"/>
    </source>
</evidence>
<dbReference type="NCBIfam" id="NF008865">
    <property type="entry name" value="PRK11898.1"/>
    <property type="match status" value="1"/>
</dbReference>
<dbReference type="UniPathway" id="UPA00121">
    <property type="reaction ID" value="UER00345"/>
</dbReference>
<dbReference type="Gene3D" id="3.40.190.10">
    <property type="entry name" value="Periplasmic binding protein-like II"/>
    <property type="match status" value="2"/>
</dbReference>
<dbReference type="CDD" id="cd13630">
    <property type="entry name" value="PBP2_PDT_1"/>
    <property type="match status" value="1"/>
</dbReference>
<dbReference type="GO" id="GO:0004664">
    <property type="term" value="F:prephenate dehydratase activity"/>
    <property type="evidence" value="ECO:0007669"/>
    <property type="project" value="UniProtKB-EC"/>
</dbReference>
<dbReference type="GO" id="GO:0009094">
    <property type="term" value="P:L-phenylalanine biosynthetic process"/>
    <property type="evidence" value="ECO:0007669"/>
    <property type="project" value="UniProtKB-UniPathway"/>
</dbReference>
<keyword evidence="12" id="KW-1185">Reference proteome</keyword>
<proteinExistence type="predicted"/>
<evidence type="ECO:0000256" key="5">
    <source>
        <dbReference type="ARBA" id="ARBA00023222"/>
    </source>
</evidence>
<organism evidence="11 12">
    <name type="scientific">Novipirellula herctigrandis</name>
    <dbReference type="NCBI Taxonomy" id="2527986"/>
    <lineage>
        <taxon>Bacteria</taxon>
        <taxon>Pseudomonadati</taxon>
        <taxon>Planctomycetota</taxon>
        <taxon>Planctomycetia</taxon>
        <taxon>Pirellulales</taxon>
        <taxon>Pirellulaceae</taxon>
        <taxon>Novipirellula</taxon>
    </lineage>
</organism>
<keyword evidence="6 11" id="KW-0456">Lyase</keyword>
<dbReference type="InterPro" id="IPR045865">
    <property type="entry name" value="ACT-like_dom_sf"/>
</dbReference>
<keyword evidence="3" id="KW-0028">Amino-acid biosynthesis</keyword>
<evidence type="ECO:0000259" key="10">
    <source>
        <dbReference type="PROSITE" id="PS51671"/>
    </source>
</evidence>
<evidence type="ECO:0000256" key="1">
    <source>
        <dbReference type="ARBA" id="ARBA00004741"/>
    </source>
</evidence>
<dbReference type="SUPFAM" id="SSF55021">
    <property type="entry name" value="ACT-like"/>
    <property type="match status" value="1"/>
</dbReference>
<dbReference type="Pfam" id="PF00800">
    <property type="entry name" value="PDT"/>
    <property type="match status" value="1"/>
</dbReference>
<dbReference type="AlphaFoldDB" id="A0A5C5Z2R9"/>
<dbReference type="RefSeq" id="WP_146397643.1">
    <property type="nucleotide sequence ID" value="NZ_SJPJ01000001.1"/>
</dbReference>
<comment type="caution">
    <text evidence="11">The sequence shown here is derived from an EMBL/GenBank/DDBJ whole genome shotgun (WGS) entry which is preliminary data.</text>
</comment>
<evidence type="ECO:0000256" key="8">
    <source>
        <dbReference type="PIRSR" id="PIRSR001500-2"/>
    </source>
</evidence>
<dbReference type="PROSITE" id="PS51171">
    <property type="entry name" value="PREPHENATE_DEHYDR_3"/>
    <property type="match status" value="1"/>
</dbReference>
<dbReference type="CDD" id="cd04905">
    <property type="entry name" value="ACT_CM-PDT"/>
    <property type="match status" value="1"/>
</dbReference>
<dbReference type="EC" id="4.2.1.51" evidence="2"/>
<dbReference type="PANTHER" id="PTHR21022:SF19">
    <property type="entry name" value="PREPHENATE DEHYDRATASE-RELATED"/>
    <property type="match status" value="1"/>
</dbReference>
<accession>A0A5C5Z2R9</accession>